<evidence type="ECO:0000259" key="2">
    <source>
        <dbReference type="Pfam" id="PF07885"/>
    </source>
</evidence>
<proteinExistence type="predicted"/>
<feature type="domain" description="Potassium channel" evidence="2">
    <location>
        <begin position="50"/>
        <end position="124"/>
    </location>
</feature>
<keyword evidence="1" id="KW-0812">Transmembrane</keyword>
<gene>
    <name evidence="3" type="ORF">GCM10011389_30280</name>
</gene>
<evidence type="ECO:0000313" key="4">
    <source>
        <dbReference type="Proteomes" id="UP000642571"/>
    </source>
</evidence>
<evidence type="ECO:0000256" key="1">
    <source>
        <dbReference type="SAM" id="Phobius"/>
    </source>
</evidence>
<protein>
    <recommendedName>
        <fullName evidence="2">Potassium channel domain-containing protein</fullName>
    </recommendedName>
</protein>
<dbReference type="Pfam" id="PF07885">
    <property type="entry name" value="Ion_trans_2"/>
    <property type="match status" value="1"/>
</dbReference>
<sequence>MVWVLLSLVVLCVCGSLAGFFRRDQEVRQLFSFYHFYTLITVYGIVMIGFGLIYFILASEGLVILQDELLQQDSLLDRFAHSVYFSGVTLMTVGYGDITPIGLGKAIALIEAMIGYIVPAAFVVQYMHHHQQDEPSDKL</sequence>
<feature type="transmembrane region" description="Helical" evidence="1">
    <location>
        <begin position="79"/>
        <end position="96"/>
    </location>
</feature>
<feature type="transmembrane region" description="Helical" evidence="1">
    <location>
        <begin position="34"/>
        <end position="58"/>
    </location>
</feature>
<comment type="caution">
    <text evidence="3">The sequence shown here is derived from an EMBL/GenBank/DDBJ whole genome shotgun (WGS) entry which is preliminary data.</text>
</comment>
<dbReference type="EMBL" id="BMIN01000014">
    <property type="protein sequence ID" value="GGD20546.1"/>
    <property type="molecule type" value="Genomic_DNA"/>
</dbReference>
<dbReference type="Gene3D" id="1.10.287.70">
    <property type="match status" value="1"/>
</dbReference>
<keyword evidence="1" id="KW-1133">Transmembrane helix</keyword>
<dbReference type="SUPFAM" id="SSF81324">
    <property type="entry name" value="Voltage-gated potassium channels"/>
    <property type="match status" value="1"/>
</dbReference>
<dbReference type="InterPro" id="IPR013099">
    <property type="entry name" value="K_chnl_dom"/>
</dbReference>
<dbReference type="Proteomes" id="UP000642571">
    <property type="component" value="Unassembled WGS sequence"/>
</dbReference>
<keyword evidence="4" id="KW-1185">Reference proteome</keyword>
<reference evidence="4" key="1">
    <citation type="journal article" date="2019" name="Int. J. Syst. Evol. Microbiol.">
        <title>The Global Catalogue of Microorganisms (GCM) 10K type strain sequencing project: providing services to taxonomists for standard genome sequencing and annotation.</title>
        <authorList>
            <consortium name="The Broad Institute Genomics Platform"/>
            <consortium name="The Broad Institute Genome Sequencing Center for Infectious Disease"/>
            <person name="Wu L."/>
            <person name="Ma J."/>
        </authorList>
    </citation>
    <scope>NUCLEOTIDE SEQUENCE [LARGE SCALE GENOMIC DNA]</scope>
    <source>
        <strain evidence="4">CGMCC 1.15353</strain>
    </source>
</reference>
<keyword evidence="1" id="KW-0472">Membrane</keyword>
<name>A0ABQ1QBN8_9BACI</name>
<accession>A0ABQ1QBN8</accession>
<organism evidence="3 4">
    <name type="scientific">Pontibacillus salipaludis</name>
    <dbReference type="NCBI Taxonomy" id="1697394"/>
    <lineage>
        <taxon>Bacteria</taxon>
        <taxon>Bacillati</taxon>
        <taxon>Bacillota</taxon>
        <taxon>Bacilli</taxon>
        <taxon>Bacillales</taxon>
        <taxon>Bacillaceae</taxon>
        <taxon>Pontibacillus</taxon>
    </lineage>
</organism>
<evidence type="ECO:0000313" key="3">
    <source>
        <dbReference type="EMBL" id="GGD20546.1"/>
    </source>
</evidence>
<dbReference type="RefSeq" id="WP_188655169.1">
    <property type="nucleotide sequence ID" value="NZ_BMIN01000014.1"/>
</dbReference>
<feature type="transmembrane region" description="Helical" evidence="1">
    <location>
        <begin position="102"/>
        <end position="124"/>
    </location>
</feature>